<keyword evidence="2" id="KW-1185">Reference proteome</keyword>
<reference evidence="1 2" key="1">
    <citation type="submission" date="2019-04" db="EMBL/GenBank/DDBJ databases">
        <authorList>
            <person name="Feng G."/>
            <person name="Zhang J."/>
            <person name="Zhu H."/>
        </authorList>
    </citation>
    <scope>NUCLEOTIDE SEQUENCE [LARGE SCALE GENOMIC DNA]</scope>
    <source>
        <strain evidence="1 2">JCM 17223</strain>
    </source>
</reference>
<dbReference type="InterPro" id="IPR029058">
    <property type="entry name" value="AB_hydrolase_fold"/>
</dbReference>
<sequence length="239" mass="26353">MQNTGRSLSYLEVTVDNKSFTLRPGGAYRVYFSSGGIKNLRFRAVFSNGAASQAQAQLYVRQDVYYRPTDAVVQPISPNIIGRSWKDYFDYNTYGEGEAASYLQHPQSKADGKLRNVVVLLDGYDPIDERKIDRIADEVGPLLEVLETTTGKERDVVILNFITSRRTVSRYGSAYAQEVEGGADFIERNALVLVELLNRLKPMLADPTQKITVLGPSMGGLISRYALAGTLLSLGSPAS</sequence>
<proteinExistence type="predicted"/>
<name>A0A4Z0PKS3_9BACT</name>
<dbReference type="RefSeq" id="WP_135498749.1">
    <property type="nucleotide sequence ID" value="NZ_SRLD01000033.1"/>
</dbReference>
<protein>
    <recommendedName>
        <fullName evidence="3">Esterase</fullName>
    </recommendedName>
</protein>
<dbReference type="OrthoDB" id="4535652at2"/>
<dbReference type="EMBL" id="SRLD01000033">
    <property type="protein sequence ID" value="TGE14585.1"/>
    <property type="molecule type" value="Genomic_DNA"/>
</dbReference>
<dbReference type="SUPFAM" id="SSF53474">
    <property type="entry name" value="alpha/beta-Hydrolases"/>
    <property type="match status" value="1"/>
</dbReference>
<accession>A0A4Z0PKS3</accession>
<evidence type="ECO:0008006" key="3">
    <source>
        <dbReference type="Google" id="ProtNLM"/>
    </source>
</evidence>
<evidence type="ECO:0000313" key="2">
    <source>
        <dbReference type="Proteomes" id="UP000297739"/>
    </source>
</evidence>
<comment type="caution">
    <text evidence="1">The sequence shown here is derived from an EMBL/GenBank/DDBJ whole genome shotgun (WGS) entry which is preliminary data.</text>
</comment>
<dbReference type="AlphaFoldDB" id="A0A4Z0PKS3"/>
<dbReference type="Proteomes" id="UP000297739">
    <property type="component" value="Unassembled WGS sequence"/>
</dbReference>
<organism evidence="1 2">
    <name type="scientific">Hymenobacter elongatus</name>
    <dbReference type="NCBI Taxonomy" id="877208"/>
    <lineage>
        <taxon>Bacteria</taxon>
        <taxon>Pseudomonadati</taxon>
        <taxon>Bacteroidota</taxon>
        <taxon>Cytophagia</taxon>
        <taxon>Cytophagales</taxon>
        <taxon>Hymenobacteraceae</taxon>
        <taxon>Hymenobacter</taxon>
    </lineage>
</organism>
<evidence type="ECO:0000313" key="1">
    <source>
        <dbReference type="EMBL" id="TGE14585.1"/>
    </source>
</evidence>
<gene>
    <name evidence="1" type="ORF">E5J99_15625</name>
</gene>